<dbReference type="RefSeq" id="WP_324269026.1">
    <property type="nucleotide sequence ID" value="NZ_JAWLNX010000030.1"/>
</dbReference>
<organism evidence="2 3">
    <name type="scientific">Saccharopolyspora mangrovi</name>
    <dbReference type="NCBI Taxonomy" id="3082379"/>
    <lineage>
        <taxon>Bacteria</taxon>
        <taxon>Bacillati</taxon>
        <taxon>Actinomycetota</taxon>
        <taxon>Actinomycetes</taxon>
        <taxon>Pseudonocardiales</taxon>
        <taxon>Pseudonocardiaceae</taxon>
        <taxon>Saccharopolyspora</taxon>
    </lineage>
</organism>
<evidence type="ECO:0000256" key="1">
    <source>
        <dbReference type="SAM" id="MobiDB-lite"/>
    </source>
</evidence>
<dbReference type="Proteomes" id="UP001327093">
    <property type="component" value="Unassembled WGS sequence"/>
</dbReference>
<gene>
    <name evidence="2" type="ORF">R4I43_29790</name>
</gene>
<name>A0ABU6AJ59_9PSEU</name>
<evidence type="ECO:0000313" key="3">
    <source>
        <dbReference type="Proteomes" id="UP001327093"/>
    </source>
</evidence>
<comment type="caution">
    <text evidence="2">The sequence shown here is derived from an EMBL/GenBank/DDBJ whole genome shotgun (WGS) entry which is preliminary data.</text>
</comment>
<protein>
    <submittedName>
        <fullName evidence="2">Uncharacterized protein</fullName>
    </submittedName>
</protein>
<proteinExistence type="predicted"/>
<keyword evidence="3" id="KW-1185">Reference proteome</keyword>
<accession>A0ABU6AJ59</accession>
<sequence length="88" mass="9287">MTDARTPPASAPRAAASDLVLVERHLFRLSDPEAPELRTAPLPSEDSPVTTGAGPNLALFSSILEDGAVHADVELWGIPRPHRPISGT</sequence>
<evidence type="ECO:0000313" key="2">
    <source>
        <dbReference type="EMBL" id="MEB3371602.1"/>
    </source>
</evidence>
<dbReference type="EMBL" id="JAWLNX010000030">
    <property type="protein sequence ID" value="MEB3371602.1"/>
    <property type="molecule type" value="Genomic_DNA"/>
</dbReference>
<feature type="region of interest" description="Disordered" evidence="1">
    <location>
        <begin position="32"/>
        <end position="53"/>
    </location>
</feature>
<reference evidence="2 3" key="1">
    <citation type="submission" date="2023-10" db="EMBL/GenBank/DDBJ databases">
        <title>Saccharopolyspora sp. nov., isolated from mangrove soil.</title>
        <authorList>
            <person name="Lu Y."/>
            <person name="Liu W."/>
        </authorList>
    </citation>
    <scope>NUCLEOTIDE SEQUENCE [LARGE SCALE GENOMIC DNA]</scope>
    <source>
        <strain evidence="2 3">S2-29</strain>
    </source>
</reference>